<keyword evidence="11" id="KW-0496">Mitochondrion</keyword>
<dbReference type="SUPFAM" id="SSF53098">
    <property type="entry name" value="Ribonuclease H-like"/>
    <property type="match status" value="1"/>
</dbReference>
<comment type="cofactor">
    <cofactor evidence="1">
        <name>Mg(2+)</name>
        <dbReference type="ChEBI" id="CHEBI:18420"/>
    </cofactor>
</comment>
<feature type="transmembrane region" description="Helical" evidence="9">
    <location>
        <begin position="44"/>
        <end position="66"/>
    </location>
</feature>
<dbReference type="AlphaFoldDB" id="A0A3P3Y8M4"/>
<feature type="region of interest" description="Disordered" evidence="8">
    <location>
        <begin position="286"/>
        <end position="316"/>
    </location>
</feature>
<keyword evidence="6" id="KW-0460">Magnesium</keyword>
<feature type="domain" description="Exonuclease" evidence="10">
    <location>
        <begin position="72"/>
        <end position="256"/>
    </location>
</feature>
<evidence type="ECO:0000313" key="11">
    <source>
        <dbReference type="EMBL" id="SPQ96330.1"/>
    </source>
</evidence>
<reference evidence="11 12" key="1">
    <citation type="submission" date="2018-03" db="EMBL/GenBank/DDBJ databases">
        <authorList>
            <person name="Fogelqvist J."/>
        </authorList>
    </citation>
    <scope>NUCLEOTIDE SEQUENCE [LARGE SCALE GENOMIC DNA]</scope>
</reference>
<dbReference type="Proteomes" id="UP000290189">
    <property type="component" value="Unassembled WGS sequence"/>
</dbReference>
<sequence length="361" mass="39845">MCSASPTATQHQDRTCGGLALVEVLFPSEGTTNQFRGVYLTARMARLAICLAVLAGAVQVSLSALLPSRICPFVWDTETTGLNRNRDRIIEISVRHVPWLVGFVSDTADEFTVLVNPNRTIGGSHVHGISYDDVVGKPGFGTRITDLIAFVERVCDQDRIPLFLAHNSRFDVDMFESEIWRLSAPIRQGLESQIGSWKFACTMRDIARKLVIDASSYGMRHLTMMFNITNHAAHRAFGDVDALDRLLRAMVSRSPVEAIAVFEEVLQAAIGLRFNATTESRPVLRQSASKVQNVDPCNPVSASSGRSGADGSSVMSVGRHRGKTFSWIRSNDPSYCRWVIDRAGTPRTTGLADFKDWLSRL</sequence>
<dbReference type="EMBL" id="OVEO01000005">
    <property type="protein sequence ID" value="SPQ96330.1"/>
    <property type="molecule type" value="Genomic_DNA"/>
</dbReference>
<dbReference type="InterPro" id="IPR013520">
    <property type="entry name" value="Ribonucl_H"/>
</dbReference>
<evidence type="ECO:0000256" key="3">
    <source>
        <dbReference type="ARBA" id="ARBA00022723"/>
    </source>
</evidence>
<dbReference type="GO" id="GO:0005737">
    <property type="term" value="C:cytoplasm"/>
    <property type="evidence" value="ECO:0007669"/>
    <property type="project" value="TreeGrafter"/>
</dbReference>
<evidence type="ECO:0000256" key="4">
    <source>
        <dbReference type="ARBA" id="ARBA00022801"/>
    </source>
</evidence>
<keyword evidence="3" id="KW-0479">Metal-binding</keyword>
<evidence type="ECO:0000256" key="2">
    <source>
        <dbReference type="ARBA" id="ARBA00022722"/>
    </source>
</evidence>
<dbReference type="PANTHER" id="PTHR13058:SF19">
    <property type="entry name" value="LD40940P"/>
    <property type="match status" value="1"/>
</dbReference>
<dbReference type="Pfam" id="PF00929">
    <property type="entry name" value="RNase_T"/>
    <property type="match status" value="1"/>
</dbReference>
<keyword evidence="2" id="KW-0540">Nuclease</keyword>
<keyword evidence="9" id="KW-0812">Transmembrane</keyword>
<evidence type="ECO:0000256" key="1">
    <source>
        <dbReference type="ARBA" id="ARBA00001946"/>
    </source>
</evidence>
<name>A0A3P3Y8M4_PLABS</name>
<evidence type="ECO:0000313" key="12">
    <source>
        <dbReference type="Proteomes" id="UP000290189"/>
    </source>
</evidence>
<evidence type="ECO:0000256" key="8">
    <source>
        <dbReference type="SAM" id="MobiDB-lite"/>
    </source>
</evidence>
<evidence type="ECO:0000256" key="7">
    <source>
        <dbReference type="ARBA" id="ARBA00025769"/>
    </source>
</evidence>
<dbReference type="GO" id="GO:0046872">
    <property type="term" value="F:metal ion binding"/>
    <property type="evidence" value="ECO:0007669"/>
    <property type="project" value="UniProtKB-KW"/>
</dbReference>
<keyword evidence="9" id="KW-0472">Membrane</keyword>
<dbReference type="CDD" id="cd06127">
    <property type="entry name" value="DEDDh"/>
    <property type="match status" value="1"/>
</dbReference>
<keyword evidence="4" id="KW-0378">Hydrolase</keyword>
<evidence type="ECO:0000256" key="5">
    <source>
        <dbReference type="ARBA" id="ARBA00022839"/>
    </source>
</evidence>
<dbReference type="PANTHER" id="PTHR13058">
    <property type="entry name" value="THREE PRIME REPAIR EXONUCLEASE 1, 2"/>
    <property type="match status" value="1"/>
</dbReference>
<keyword evidence="5" id="KW-0269">Exonuclease</keyword>
<dbReference type="GO" id="GO:0008296">
    <property type="term" value="F:3'-5'-DNA exonuclease activity"/>
    <property type="evidence" value="ECO:0007669"/>
    <property type="project" value="TreeGrafter"/>
</dbReference>
<evidence type="ECO:0000259" key="10">
    <source>
        <dbReference type="SMART" id="SM00479"/>
    </source>
</evidence>
<dbReference type="InterPro" id="IPR040393">
    <property type="entry name" value="TREX1/2"/>
</dbReference>
<comment type="similarity">
    <text evidence="7">Belongs to the exonuclease superfamily. TREX family.</text>
</comment>
<dbReference type="InterPro" id="IPR012337">
    <property type="entry name" value="RNaseH-like_sf"/>
</dbReference>
<evidence type="ECO:0000256" key="9">
    <source>
        <dbReference type="SAM" id="Phobius"/>
    </source>
</evidence>
<dbReference type="GO" id="GO:0003676">
    <property type="term" value="F:nucleic acid binding"/>
    <property type="evidence" value="ECO:0007669"/>
    <property type="project" value="InterPro"/>
</dbReference>
<dbReference type="GO" id="GO:0006308">
    <property type="term" value="P:DNA catabolic process"/>
    <property type="evidence" value="ECO:0007669"/>
    <property type="project" value="TreeGrafter"/>
</dbReference>
<gene>
    <name evidence="11" type="ORF">PLBR_LOCUS3545</name>
</gene>
<proteinExistence type="inferred from homology"/>
<keyword evidence="9" id="KW-1133">Transmembrane helix</keyword>
<dbReference type="SMART" id="SM00479">
    <property type="entry name" value="EXOIII"/>
    <property type="match status" value="1"/>
</dbReference>
<accession>A0A3P3Y8M4</accession>
<evidence type="ECO:0000256" key="6">
    <source>
        <dbReference type="ARBA" id="ARBA00022842"/>
    </source>
</evidence>
<dbReference type="Gene3D" id="3.30.420.10">
    <property type="entry name" value="Ribonuclease H-like superfamily/Ribonuclease H"/>
    <property type="match status" value="1"/>
</dbReference>
<organism evidence="11 12">
    <name type="scientific">Plasmodiophora brassicae</name>
    <name type="common">Clubroot disease agent</name>
    <dbReference type="NCBI Taxonomy" id="37360"/>
    <lineage>
        <taxon>Eukaryota</taxon>
        <taxon>Sar</taxon>
        <taxon>Rhizaria</taxon>
        <taxon>Endomyxa</taxon>
        <taxon>Phytomyxea</taxon>
        <taxon>Plasmodiophorida</taxon>
        <taxon>Plasmodiophoridae</taxon>
        <taxon>Plasmodiophora</taxon>
    </lineage>
</organism>
<dbReference type="InterPro" id="IPR036397">
    <property type="entry name" value="RNaseH_sf"/>
</dbReference>
<feature type="compositionally biased region" description="Low complexity" evidence="8">
    <location>
        <begin position="301"/>
        <end position="313"/>
    </location>
</feature>
<geneLocation type="mitochondrion" evidence="11"/>
<protein>
    <recommendedName>
        <fullName evidence="10">Exonuclease domain-containing protein</fullName>
    </recommendedName>
</protein>